<evidence type="ECO:0000313" key="2">
    <source>
        <dbReference type="EMBL" id="USQ93920.1"/>
    </source>
</evidence>
<sequence length="318" mass="34142">MGQDTAGQETLKPADPKRSRLWGWLGAALSAGLVAAIVLQLGDATSTVLRTISRLPPLAWPALVLLYLTQPLFDFAVFRRLWNMPLAGFEALLRKNVINEVVLGYSGEAFLYVWARRAAGVVAAPFAAIKDANIVSALLGNLLTLVLAAVSATQLRDLDFAQRMGPALWSGLIPLAISVGVLAFGRRVFSLRLAELIHVGVVCGLRLIFWTVLTVLIWRMALPDVSTGQWIVLLAIRCLVSRIPLISNKDLVFGNLMLLLLGAHSTVAALMAALALVTLVLHLGVIVGLGAVDLARGWWRASPRGRAIQTAAETGGHD</sequence>
<accession>A0ABY4ZML4</accession>
<feature type="transmembrane region" description="Helical" evidence="1">
    <location>
        <begin position="21"/>
        <end position="39"/>
    </location>
</feature>
<gene>
    <name evidence="2" type="ORF">MZV50_14985</name>
</gene>
<feature type="transmembrane region" description="Helical" evidence="1">
    <location>
        <begin position="267"/>
        <end position="292"/>
    </location>
</feature>
<feature type="transmembrane region" description="Helical" evidence="1">
    <location>
        <begin position="196"/>
        <end position="218"/>
    </location>
</feature>
<feature type="transmembrane region" description="Helical" evidence="1">
    <location>
        <begin position="167"/>
        <end position="184"/>
    </location>
</feature>
<reference evidence="2 3" key="1">
    <citation type="submission" date="2022-04" db="EMBL/GenBank/DDBJ databases">
        <title>Genome sequence of soybean root-associated Caulobacter segnis RL271.</title>
        <authorList>
            <person name="Longley R."/>
            <person name="Bonito G."/>
            <person name="Trigodet F."/>
            <person name="Crosson S."/>
            <person name="Fiebig A."/>
        </authorList>
    </citation>
    <scope>NUCLEOTIDE SEQUENCE [LARGE SCALE GENOMIC DNA]</scope>
    <source>
        <strain evidence="2 3">RL271</strain>
    </source>
</reference>
<keyword evidence="1" id="KW-0472">Membrane</keyword>
<dbReference type="Proteomes" id="UP001057520">
    <property type="component" value="Chromosome"/>
</dbReference>
<name>A0ABY4ZML4_9CAUL</name>
<dbReference type="EMBL" id="CP096040">
    <property type="protein sequence ID" value="USQ93920.1"/>
    <property type="molecule type" value="Genomic_DNA"/>
</dbReference>
<proteinExistence type="predicted"/>
<keyword evidence="1" id="KW-1133">Transmembrane helix</keyword>
<feature type="transmembrane region" description="Helical" evidence="1">
    <location>
        <begin position="134"/>
        <end position="155"/>
    </location>
</feature>
<evidence type="ECO:0008006" key="4">
    <source>
        <dbReference type="Google" id="ProtNLM"/>
    </source>
</evidence>
<organism evidence="2 3">
    <name type="scientific">Caulobacter segnis</name>
    <dbReference type="NCBI Taxonomy" id="88688"/>
    <lineage>
        <taxon>Bacteria</taxon>
        <taxon>Pseudomonadati</taxon>
        <taxon>Pseudomonadota</taxon>
        <taxon>Alphaproteobacteria</taxon>
        <taxon>Caulobacterales</taxon>
        <taxon>Caulobacteraceae</taxon>
        <taxon>Caulobacter</taxon>
    </lineage>
</organism>
<protein>
    <recommendedName>
        <fullName evidence="4">Flippase-like domain-containing protein</fullName>
    </recommendedName>
</protein>
<evidence type="ECO:0000256" key="1">
    <source>
        <dbReference type="SAM" id="Phobius"/>
    </source>
</evidence>
<keyword evidence="1" id="KW-0812">Transmembrane</keyword>
<feature type="transmembrane region" description="Helical" evidence="1">
    <location>
        <begin position="59"/>
        <end position="77"/>
    </location>
</feature>
<evidence type="ECO:0000313" key="3">
    <source>
        <dbReference type="Proteomes" id="UP001057520"/>
    </source>
</evidence>
<keyword evidence="3" id="KW-1185">Reference proteome</keyword>